<proteinExistence type="predicted"/>
<evidence type="ECO:0000313" key="2">
    <source>
        <dbReference type="Proteomes" id="UP000828924"/>
    </source>
</evidence>
<keyword evidence="2" id="KW-1185">Reference proteome</keyword>
<reference evidence="1 2" key="1">
    <citation type="submission" date="2021-03" db="EMBL/GenBank/DDBJ databases">
        <title>Complete genome of Streptomyces formicae strain 1H-GS9 (DSM 100524).</title>
        <authorList>
            <person name="Atanasov K.E."/>
            <person name="Altabella T."/>
            <person name="Ferrer A."/>
        </authorList>
    </citation>
    <scope>NUCLEOTIDE SEQUENCE [LARGE SCALE GENOMIC DNA]</scope>
    <source>
        <strain evidence="1 2">1H-GS9</strain>
    </source>
</reference>
<dbReference type="RefSeq" id="WP_242335746.1">
    <property type="nucleotide sequence ID" value="NZ_CP071872.1"/>
</dbReference>
<dbReference type="EMBL" id="CP071872">
    <property type="protein sequence ID" value="UNM14972.1"/>
    <property type="molecule type" value="Genomic_DNA"/>
</dbReference>
<dbReference type="Proteomes" id="UP000828924">
    <property type="component" value="Chromosome"/>
</dbReference>
<accession>A0ABY3WQS5</accession>
<sequence>MADMPPIDAEGTLDDDEMCAPVVNEATGEVRVLAERCATRIFRPGNPFRATIPGPVRDLIADAVAAEGHVTCHSTLPGQAPAGVEPAICRGYADVHGDRSLALRVAAALGTLREMSPPT</sequence>
<name>A0ABY3WQS5_9ACTN</name>
<protein>
    <submittedName>
        <fullName evidence="1">Uncharacterized protein</fullName>
    </submittedName>
</protein>
<gene>
    <name evidence="1" type="ORF">J4032_29030</name>
</gene>
<evidence type="ECO:0000313" key="1">
    <source>
        <dbReference type="EMBL" id="UNM14972.1"/>
    </source>
</evidence>
<organism evidence="1 2">
    <name type="scientific">Streptomyces formicae</name>
    <dbReference type="NCBI Taxonomy" id="1616117"/>
    <lineage>
        <taxon>Bacteria</taxon>
        <taxon>Bacillati</taxon>
        <taxon>Actinomycetota</taxon>
        <taxon>Actinomycetes</taxon>
        <taxon>Kitasatosporales</taxon>
        <taxon>Streptomycetaceae</taxon>
        <taxon>Streptomyces</taxon>
    </lineage>
</organism>